<comment type="caution">
    <text evidence="4">The sequence shown here is derived from an EMBL/GenBank/DDBJ whole genome shotgun (WGS) entry which is preliminary data.</text>
</comment>
<reference evidence="4 5" key="1">
    <citation type="journal article" date="2015" name="Genome Announc.">
        <title>Expanding the biotechnology potential of lactobacilli through comparative genomics of 213 strains and associated genera.</title>
        <authorList>
            <person name="Sun Z."/>
            <person name="Harris H.M."/>
            <person name="McCann A."/>
            <person name="Guo C."/>
            <person name="Argimon S."/>
            <person name="Zhang W."/>
            <person name="Yang X."/>
            <person name="Jeffery I.B."/>
            <person name="Cooney J.C."/>
            <person name="Kagawa T.F."/>
            <person name="Liu W."/>
            <person name="Song Y."/>
            <person name="Salvetti E."/>
            <person name="Wrobel A."/>
            <person name="Rasinkangas P."/>
            <person name="Parkhill J."/>
            <person name="Rea M.C."/>
            <person name="O'Sullivan O."/>
            <person name="Ritari J."/>
            <person name="Douillard F.P."/>
            <person name="Paul Ross R."/>
            <person name="Yang R."/>
            <person name="Briner A.E."/>
            <person name="Felis G.E."/>
            <person name="de Vos W.M."/>
            <person name="Barrangou R."/>
            <person name="Klaenhammer T.R."/>
            <person name="Caufield P.W."/>
            <person name="Cui Y."/>
            <person name="Zhang H."/>
            <person name="O'Toole P.W."/>
        </authorList>
    </citation>
    <scope>NUCLEOTIDE SEQUENCE [LARGE SCALE GENOMIC DNA]</scope>
    <source>
        <strain evidence="4 5">DSM 22467</strain>
    </source>
</reference>
<dbReference type="Pfam" id="PF22518">
    <property type="entry name" value="DUF6997"/>
    <property type="match status" value="1"/>
</dbReference>
<dbReference type="STRING" id="616990.IV54_GL000791"/>
<proteinExistence type="predicted"/>
<dbReference type="EMBL" id="JQCA01000024">
    <property type="protein sequence ID" value="KRO04766.1"/>
    <property type="molecule type" value="Genomic_DNA"/>
</dbReference>
<feature type="domain" description="DUF7226" evidence="3">
    <location>
        <begin position="300"/>
        <end position="424"/>
    </location>
</feature>
<dbReference type="Pfam" id="PF23871">
    <property type="entry name" value="DUF7226"/>
    <property type="match status" value="1"/>
</dbReference>
<dbReference type="InterPro" id="IPR055650">
    <property type="entry name" value="DUF7226"/>
</dbReference>
<evidence type="ECO:0000313" key="5">
    <source>
        <dbReference type="Proteomes" id="UP000051906"/>
    </source>
</evidence>
<dbReference type="OrthoDB" id="9774819at2"/>
<evidence type="ECO:0000313" key="4">
    <source>
        <dbReference type="EMBL" id="KRO04766.1"/>
    </source>
</evidence>
<dbReference type="InterPro" id="IPR054265">
    <property type="entry name" value="DUF6996"/>
</dbReference>
<dbReference type="Pfam" id="PF22515">
    <property type="entry name" value="DUF6996"/>
    <property type="match status" value="1"/>
</dbReference>
<evidence type="ECO:0000259" key="3">
    <source>
        <dbReference type="Pfam" id="PF23871"/>
    </source>
</evidence>
<keyword evidence="5" id="KW-1185">Reference proteome</keyword>
<evidence type="ECO:0000259" key="2">
    <source>
        <dbReference type="Pfam" id="PF22518"/>
    </source>
</evidence>
<dbReference type="PATRIC" id="fig|616990.3.peg.864"/>
<evidence type="ECO:0000259" key="1">
    <source>
        <dbReference type="Pfam" id="PF22515"/>
    </source>
</evidence>
<accession>A0A0R2LSZ2</accession>
<feature type="domain" description="DUF6996" evidence="1">
    <location>
        <begin position="8"/>
        <end position="76"/>
    </location>
</feature>
<dbReference type="RefSeq" id="WP_057877641.1">
    <property type="nucleotide sequence ID" value="NZ_JQCA01000024.1"/>
</dbReference>
<dbReference type="AlphaFoldDB" id="A0A0R2LSZ2"/>
<sequence length="425" mass="48351">MAKENIRDRVWEQLFAKYDILAAIERDGIFEITANQIKEFYEPLLVTKYDWSSSLPQIFQAHKLAILPDSRGTYKIGPFKAYQPLVHRELRPILKQLPNFVHSFDHFPITSESMALNVAQASGMIDDVLDRQPGDPAAVDTLTGRVKSGHLTYQIATTKGQQFDFAVANSQVEIDAGYENQDKLAVIEAKRKLPQDFMIRQLYYPYRLYQSLQTGKTVVPIYFTYVDQVYAFHIYEFTDPMNYSSIREVRQVNFVLNTTWGTPVAVAREIAAQSPNSPEQGIYPQANSFSRVLGSLASLETPLTGPELAAELGLNARQGDYYGNALVYLGLATKVAHQFTLTDLGQHVRTLPNGDQRNQLLLKQLLAHRTFKLIFEATMANDQRLELDEIRRVMQANIPDLNATTINRRVSTVRAWMEWVLSILQ</sequence>
<name>A0A0R2LSZ2_9LACO</name>
<dbReference type="Proteomes" id="UP000051906">
    <property type="component" value="Unassembled WGS sequence"/>
</dbReference>
<gene>
    <name evidence="4" type="ORF">IV54_GL000791</name>
</gene>
<organism evidence="4 5">
    <name type="scientific">Levilactobacillus paucivorans</name>
    <dbReference type="NCBI Taxonomy" id="616990"/>
    <lineage>
        <taxon>Bacteria</taxon>
        <taxon>Bacillati</taxon>
        <taxon>Bacillota</taxon>
        <taxon>Bacilli</taxon>
        <taxon>Lactobacillales</taxon>
        <taxon>Lactobacillaceae</taxon>
        <taxon>Levilactobacillus</taxon>
    </lineage>
</organism>
<dbReference type="InterPro" id="IPR054266">
    <property type="entry name" value="DUF6997"/>
</dbReference>
<feature type="domain" description="DUF6997" evidence="2">
    <location>
        <begin position="78"/>
        <end position="254"/>
    </location>
</feature>
<protein>
    <submittedName>
        <fullName evidence="4">Uncharacterized protein</fullName>
    </submittedName>
</protein>